<keyword evidence="3" id="KW-1185">Reference proteome</keyword>
<organism evidence="2 3">
    <name type="scientific">Sporobacter termitidis DSM 10068</name>
    <dbReference type="NCBI Taxonomy" id="1123282"/>
    <lineage>
        <taxon>Bacteria</taxon>
        <taxon>Bacillati</taxon>
        <taxon>Bacillota</taxon>
        <taxon>Clostridia</taxon>
        <taxon>Eubacteriales</taxon>
        <taxon>Oscillospiraceae</taxon>
        <taxon>Sporobacter</taxon>
    </lineage>
</organism>
<evidence type="ECO:0000259" key="1">
    <source>
        <dbReference type="Pfam" id="PF03992"/>
    </source>
</evidence>
<dbReference type="OrthoDB" id="287932at2"/>
<evidence type="ECO:0000313" key="2">
    <source>
        <dbReference type="EMBL" id="SHI09563.1"/>
    </source>
</evidence>
<dbReference type="InterPro" id="IPR011008">
    <property type="entry name" value="Dimeric_a/b-barrel"/>
</dbReference>
<dbReference type="GO" id="GO:0004497">
    <property type="term" value="F:monooxygenase activity"/>
    <property type="evidence" value="ECO:0007669"/>
    <property type="project" value="UniProtKB-KW"/>
</dbReference>
<accession>A0A1M5YDI4</accession>
<keyword evidence="2" id="KW-0503">Monooxygenase</keyword>
<dbReference type="Gene3D" id="3.30.70.100">
    <property type="match status" value="1"/>
</dbReference>
<dbReference type="RefSeq" id="WP_073079171.1">
    <property type="nucleotide sequence ID" value="NZ_FQXV01000008.1"/>
</dbReference>
<dbReference type="Pfam" id="PF03992">
    <property type="entry name" value="ABM"/>
    <property type="match status" value="1"/>
</dbReference>
<name>A0A1M5YDI4_9FIRM</name>
<dbReference type="SUPFAM" id="SSF54909">
    <property type="entry name" value="Dimeric alpha+beta barrel"/>
    <property type="match status" value="1"/>
</dbReference>
<dbReference type="InterPro" id="IPR007138">
    <property type="entry name" value="ABM_dom"/>
</dbReference>
<protein>
    <submittedName>
        <fullName evidence="2">Quinol monooxygenase YgiN</fullName>
    </submittedName>
</protein>
<sequence>MIIDLIKFTAKTDCIDSAIRAMKTQTAQNRRDEGCLMSHVFQSGRNPAELYMLLGWENREALEKHLAAPHDAEFRADMDDKIAGPPEFFDWTQLV</sequence>
<feature type="domain" description="ABM" evidence="1">
    <location>
        <begin position="1"/>
        <end position="75"/>
    </location>
</feature>
<reference evidence="2 3" key="1">
    <citation type="submission" date="2016-11" db="EMBL/GenBank/DDBJ databases">
        <authorList>
            <person name="Jaros S."/>
            <person name="Januszkiewicz K."/>
            <person name="Wedrychowicz H."/>
        </authorList>
    </citation>
    <scope>NUCLEOTIDE SEQUENCE [LARGE SCALE GENOMIC DNA]</scope>
    <source>
        <strain evidence="2 3">DSM 10068</strain>
    </source>
</reference>
<proteinExistence type="predicted"/>
<dbReference type="Proteomes" id="UP000183995">
    <property type="component" value="Unassembled WGS sequence"/>
</dbReference>
<gene>
    <name evidence="2" type="ORF">SAMN02745823_02360</name>
</gene>
<keyword evidence="2" id="KW-0560">Oxidoreductase</keyword>
<evidence type="ECO:0000313" key="3">
    <source>
        <dbReference type="Proteomes" id="UP000183995"/>
    </source>
</evidence>
<dbReference type="EMBL" id="FQXV01000008">
    <property type="protein sequence ID" value="SHI09563.1"/>
    <property type="molecule type" value="Genomic_DNA"/>
</dbReference>
<dbReference type="AlphaFoldDB" id="A0A1M5YDI4"/>